<evidence type="ECO:0008006" key="7">
    <source>
        <dbReference type="Google" id="ProtNLM"/>
    </source>
</evidence>
<dbReference type="PANTHER" id="PTHR16088:SF3">
    <property type="entry name" value="GON-4-LIKE PROTEIN"/>
    <property type="match status" value="1"/>
</dbReference>
<keyword evidence="3" id="KW-0539">Nucleus</keyword>
<comment type="caution">
    <text evidence="5">The sequence shown here is derived from an EMBL/GenBank/DDBJ whole genome shotgun (WGS) entry which is preliminary data.</text>
</comment>
<evidence type="ECO:0000313" key="6">
    <source>
        <dbReference type="Proteomes" id="UP000712600"/>
    </source>
</evidence>
<dbReference type="EMBL" id="QGKX02001521">
    <property type="protein sequence ID" value="KAF3511337.1"/>
    <property type="molecule type" value="Genomic_DNA"/>
</dbReference>
<dbReference type="GO" id="GO:0005634">
    <property type="term" value="C:nucleus"/>
    <property type="evidence" value="ECO:0007669"/>
    <property type="project" value="TreeGrafter"/>
</dbReference>
<protein>
    <recommendedName>
        <fullName evidence="7">Myb-like domain-containing protein</fullName>
    </recommendedName>
</protein>
<keyword evidence="1" id="KW-0805">Transcription regulation</keyword>
<dbReference type="GO" id="GO:0006355">
    <property type="term" value="P:regulation of DNA-templated transcription"/>
    <property type="evidence" value="ECO:0007669"/>
    <property type="project" value="TreeGrafter"/>
</dbReference>
<evidence type="ECO:0000256" key="3">
    <source>
        <dbReference type="ARBA" id="ARBA00023242"/>
    </source>
</evidence>
<accession>A0A8S9PE43</accession>
<reference evidence="5" key="1">
    <citation type="submission" date="2019-12" db="EMBL/GenBank/DDBJ databases">
        <title>Genome sequencing and annotation of Brassica cretica.</title>
        <authorList>
            <person name="Studholme D.J."/>
            <person name="Sarris P."/>
        </authorList>
    </citation>
    <scope>NUCLEOTIDE SEQUENCE</scope>
    <source>
        <strain evidence="5">PFS-109/04</strain>
        <tissue evidence="5">Leaf</tissue>
    </source>
</reference>
<feature type="region of interest" description="Disordered" evidence="4">
    <location>
        <begin position="620"/>
        <end position="639"/>
    </location>
</feature>
<proteinExistence type="predicted"/>
<evidence type="ECO:0000313" key="5">
    <source>
        <dbReference type="EMBL" id="KAF3511337.1"/>
    </source>
</evidence>
<name>A0A8S9PE43_BRACR</name>
<evidence type="ECO:0000256" key="4">
    <source>
        <dbReference type="SAM" id="MobiDB-lite"/>
    </source>
</evidence>
<dbReference type="GO" id="GO:0003712">
    <property type="term" value="F:transcription coregulator activity"/>
    <property type="evidence" value="ECO:0007669"/>
    <property type="project" value="TreeGrafter"/>
</dbReference>
<gene>
    <name evidence="5" type="ORF">F2Q69_00001543</name>
</gene>
<sequence>MIKTHNQALMSKDNDDDEAICKRTRASCSLASSTLDDLEAFLHETDDDDEDEISNVDEEKEEYRKFLAATVSHSCEVQDCDYDEDKDVDFEIQQALETDDEEASIPRPVTRRKRRPKISNDCRSLRPLVPIFPITQPVTRFYAVAATPTPVNGFFSQAQIRELHCLVLDHLQLLIQVYSLCAFDHSKQRIGTQVQGLISEMVQKQQRPSHLLDLVGRYLVDIESVKWNQFFKVSLFPEKPPGGGKRSLFTSGEDELLALGIMEYNSDWKAIKQRFLPCKSEHQIFIRKKNKGASRAFENPVKAVLRMKNSKKNYEACTQRLAPCVFPLGMRKPHKKSVVRVASDLPPVNQCSKTSTIKGGMYGRGNLSTTEENDSGLLMHHLLFRTPEHTTTCNTRASSCSSSFLSGIRPQLLSLFNNSPREIDHSAELGDSCFHPFLRRSEYEISRRENLEAGTGKNAKLCQLEDTLGAGDKTCIPVAGRNDGSHVTGSSATSRCIDEIGDQSNQGIVMEHEELSDSDQEMMEEEHVEFECEEMTDSQGENDSECEENFLCIEVKDIEIRTCIPVAGRNDGSHVTGSSATSRCIDEIGDQSNQGIVMEHEELSDSDQEMMEEEHVEFECEEMTDSQGENDSECEEKSR</sequence>
<dbReference type="Proteomes" id="UP000712600">
    <property type="component" value="Unassembled WGS sequence"/>
</dbReference>
<dbReference type="InterPro" id="IPR052435">
    <property type="entry name" value="YY1-Transcr_Regul"/>
</dbReference>
<dbReference type="PANTHER" id="PTHR16088">
    <property type="entry name" value="YY1 ASSOCIATED PROTEIN-RELATED"/>
    <property type="match status" value="1"/>
</dbReference>
<evidence type="ECO:0000256" key="2">
    <source>
        <dbReference type="ARBA" id="ARBA00023163"/>
    </source>
</evidence>
<dbReference type="AlphaFoldDB" id="A0A8S9PE43"/>
<keyword evidence="2" id="KW-0804">Transcription</keyword>
<evidence type="ECO:0000256" key="1">
    <source>
        <dbReference type="ARBA" id="ARBA00023015"/>
    </source>
</evidence>
<organism evidence="5 6">
    <name type="scientific">Brassica cretica</name>
    <name type="common">Mustard</name>
    <dbReference type="NCBI Taxonomy" id="69181"/>
    <lineage>
        <taxon>Eukaryota</taxon>
        <taxon>Viridiplantae</taxon>
        <taxon>Streptophyta</taxon>
        <taxon>Embryophyta</taxon>
        <taxon>Tracheophyta</taxon>
        <taxon>Spermatophyta</taxon>
        <taxon>Magnoliopsida</taxon>
        <taxon>eudicotyledons</taxon>
        <taxon>Gunneridae</taxon>
        <taxon>Pentapetalae</taxon>
        <taxon>rosids</taxon>
        <taxon>malvids</taxon>
        <taxon>Brassicales</taxon>
        <taxon>Brassicaceae</taxon>
        <taxon>Brassiceae</taxon>
        <taxon>Brassica</taxon>
    </lineage>
</organism>